<evidence type="ECO:0000313" key="5">
    <source>
        <dbReference type="EMBL" id="HJA71202.1"/>
    </source>
</evidence>
<comment type="caution">
    <text evidence="5">The sequence shown here is derived from an EMBL/GenBank/DDBJ whole genome shotgun (WGS) entry which is preliminary data.</text>
</comment>
<proteinExistence type="predicted"/>
<feature type="region of interest" description="Disordered" evidence="1">
    <location>
        <begin position="260"/>
        <end position="296"/>
    </location>
</feature>
<accession>A0A9D2HHZ0</accession>
<organism evidence="5 6">
    <name type="scientific">Candidatus Lachnoclostridium stercoravium</name>
    <dbReference type="NCBI Taxonomy" id="2838633"/>
    <lineage>
        <taxon>Bacteria</taxon>
        <taxon>Bacillati</taxon>
        <taxon>Bacillota</taxon>
        <taxon>Clostridia</taxon>
        <taxon>Lachnospirales</taxon>
        <taxon>Lachnospiraceae</taxon>
    </lineage>
</organism>
<name>A0A9D2HHZ0_9FIRM</name>
<dbReference type="EMBL" id="DWZA01000056">
    <property type="protein sequence ID" value="HJA71202.1"/>
    <property type="molecule type" value="Genomic_DNA"/>
</dbReference>
<dbReference type="InterPro" id="IPR007621">
    <property type="entry name" value="TPM_dom"/>
</dbReference>
<feature type="compositionally biased region" description="Low complexity" evidence="1">
    <location>
        <begin position="275"/>
        <end position="296"/>
    </location>
</feature>
<feature type="domain" description="TPM" evidence="4">
    <location>
        <begin position="42"/>
        <end position="157"/>
    </location>
</feature>
<reference evidence="5" key="1">
    <citation type="journal article" date="2021" name="PeerJ">
        <title>Extensive microbial diversity within the chicken gut microbiome revealed by metagenomics and culture.</title>
        <authorList>
            <person name="Gilroy R."/>
            <person name="Ravi A."/>
            <person name="Getino M."/>
            <person name="Pursley I."/>
            <person name="Horton D.L."/>
            <person name="Alikhan N.F."/>
            <person name="Baker D."/>
            <person name="Gharbi K."/>
            <person name="Hall N."/>
            <person name="Watson M."/>
            <person name="Adriaenssens E.M."/>
            <person name="Foster-Nyarko E."/>
            <person name="Jarju S."/>
            <person name="Secka A."/>
            <person name="Antonio M."/>
            <person name="Oren A."/>
            <person name="Chaudhuri R.R."/>
            <person name="La Ragione R."/>
            <person name="Hildebrand F."/>
            <person name="Pallen M.J."/>
        </authorList>
    </citation>
    <scope>NUCLEOTIDE SEQUENCE</scope>
    <source>
        <strain evidence="5">CHK178-16964</strain>
    </source>
</reference>
<gene>
    <name evidence="5" type="ORF">IAA07_06415</name>
</gene>
<feature type="chain" id="PRO_5039105825" evidence="3">
    <location>
        <begin position="35"/>
        <end position="296"/>
    </location>
</feature>
<keyword evidence="2" id="KW-0472">Membrane</keyword>
<evidence type="ECO:0000259" key="4">
    <source>
        <dbReference type="Pfam" id="PF04536"/>
    </source>
</evidence>
<dbReference type="AlphaFoldDB" id="A0A9D2HHZ0"/>
<keyword evidence="2" id="KW-0812">Transmembrane</keyword>
<protein>
    <submittedName>
        <fullName evidence="5">TPM domain-containing protein</fullName>
    </submittedName>
</protein>
<dbReference type="Proteomes" id="UP000823900">
    <property type="component" value="Unassembled WGS sequence"/>
</dbReference>
<feature type="signal peptide" evidence="3">
    <location>
        <begin position="1"/>
        <end position="34"/>
    </location>
</feature>
<evidence type="ECO:0000256" key="2">
    <source>
        <dbReference type="SAM" id="Phobius"/>
    </source>
</evidence>
<dbReference type="Gene3D" id="3.10.310.50">
    <property type="match status" value="1"/>
</dbReference>
<feature type="transmembrane region" description="Helical" evidence="2">
    <location>
        <begin position="193"/>
        <end position="213"/>
    </location>
</feature>
<keyword evidence="2" id="KW-1133">Transmembrane helix</keyword>
<keyword evidence="3" id="KW-0732">Signal</keyword>
<sequence>MKKNRFLRFCACLSAAAFLALGLPAAASPLTAYAAEEGGRRVFDEADLFTDQEEEQLEDSLSTAREETGMDLVIATCLDADGKSGQEYANDFYDMGGFGIGDDHSGALFLIDMDNRELVISTTGEMIDILTDARQDRILDEVYEAVSDGSYYEAGEIFTDFARDFCRMGVEVGQYQAYEWEEDRPAGLINGSLGLFEFIGAILVAAAAGAIGCSSVKRRYAMEDDERSAEGFHLSYRSSSHFDYVPGTEHLVNKFVTQHRIRTERSRRSGGSSGSGRSTVRRSSSGRVHGGSSRRF</sequence>
<reference evidence="5" key="2">
    <citation type="submission" date="2021-04" db="EMBL/GenBank/DDBJ databases">
        <authorList>
            <person name="Gilroy R."/>
        </authorList>
    </citation>
    <scope>NUCLEOTIDE SEQUENCE</scope>
    <source>
        <strain evidence="5">CHK178-16964</strain>
    </source>
</reference>
<evidence type="ECO:0000256" key="3">
    <source>
        <dbReference type="SAM" id="SignalP"/>
    </source>
</evidence>
<evidence type="ECO:0000313" key="6">
    <source>
        <dbReference type="Proteomes" id="UP000823900"/>
    </source>
</evidence>
<evidence type="ECO:0000256" key="1">
    <source>
        <dbReference type="SAM" id="MobiDB-lite"/>
    </source>
</evidence>
<dbReference type="Pfam" id="PF04536">
    <property type="entry name" value="TPM_phosphatase"/>
    <property type="match status" value="1"/>
</dbReference>